<reference evidence="2" key="1">
    <citation type="submission" date="2023-03" db="EMBL/GenBank/DDBJ databases">
        <title>Massive genome expansion in bonnet fungi (Mycena s.s.) driven by repeated elements and novel gene families across ecological guilds.</title>
        <authorList>
            <consortium name="Lawrence Berkeley National Laboratory"/>
            <person name="Harder C.B."/>
            <person name="Miyauchi S."/>
            <person name="Viragh M."/>
            <person name="Kuo A."/>
            <person name="Thoen E."/>
            <person name="Andreopoulos B."/>
            <person name="Lu D."/>
            <person name="Skrede I."/>
            <person name="Drula E."/>
            <person name="Henrissat B."/>
            <person name="Morin E."/>
            <person name="Kohler A."/>
            <person name="Barry K."/>
            <person name="LaButti K."/>
            <person name="Morin E."/>
            <person name="Salamov A."/>
            <person name="Lipzen A."/>
            <person name="Mereny Z."/>
            <person name="Hegedus B."/>
            <person name="Baldrian P."/>
            <person name="Stursova M."/>
            <person name="Weitz H."/>
            <person name="Taylor A."/>
            <person name="Grigoriev I.V."/>
            <person name="Nagy L.G."/>
            <person name="Martin F."/>
            <person name="Kauserud H."/>
        </authorList>
    </citation>
    <scope>NUCLEOTIDE SEQUENCE</scope>
    <source>
        <strain evidence="2">CBHHK173m</strain>
    </source>
</reference>
<evidence type="ECO:0000313" key="2">
    <source>
        <dbReference type="EMBL" id="KAJ7086835.1"/>
    </source>
</evidence>
<dbReference type="EMBL" id="JARJCN010000030">
    <property type="protein sequence ID" value="KAJ7086835.1"/>
    <property type="molecule type" value="Genomic_DNA"/>
</dbReference>
<protein>
    <submittedName>
        <fullName evidence="2">Uncharacterized protein</fullName>
    </submittedName>
</protein>
<evidence type="ECO:0000313" key="3">
    <source>
        <dbReference type="Proteomes" id="UP001222325"/>
    </source>
</evidence>
<keyword evidence="3" id="KW-1185">Reference proteome</keyword>
<feature type="region of interest" description="Disordered" evidence="1">
    <location>
        <begin position="1"/>
        <end position="56"/>
    </location>
</feature>
<feature type="compositionally biased region" description="Low complexity" evidence="1">
    <location>
        <begin position="42"/>
        <end position="56"/>
    </location>
</feature>
<accession>A0AAD6U6S6</accession>
<dbReference type="AlphaFoldDB" id="A0AAD6U6S6"/>
<dbReference type="Proteomes" id="UP001222325">
    <property type="component" value="Unassembled WGS sequence"/>
</dbReference>
<gene>
    <name evidence="2" type="ORF">B0H15DRAFT_843920</name>
</gene>
<evidence type="ECO:0000256" key="1">
    <source>
        <dbReference type="SAM" id="MobiDB-lite"/>
    </source>
</evidence>
<organism evidence="2 3">
    <name type="scientific">Mycena belliarum</name>
    <dbReference type="NCBI Taxonomy" id="1033014"/>
    <lineage>
        <taxon>Eukaryota</taxon>
        <taxon>Fungi</taxon>
        <taxon>Dikarya</taxon>
        <taxon>Basidiomycota</taxon>
        <taxon>Agaricomycotina</taxon>
        <taxon>Agaricomycetes</taxon>
        <taxon>Agaricomycetidae</taxon>
        <taxon>Agaricales</taxon>
        <taxon>Marasmiineae</taxon>
        <taxon>Mycenaceae</taxon>
        <taxon>Mycena</taxon>
    </lineage>
</organism>
<feature type="compositionally biased region" description="Pro residues" evidence="1">
    <location>
        <begin position="20"/>
        <end position="29"/>
    </location>
</feature>
<feature type="compositionally biased region" description="Polar residues" evidence="1">
    <location>
        <begin position="244"/>
        <end position="254"/>
    </location>
</feature>
<sequence>MLAPRRPRRASPPSMYVPPDTTPAKPPKPLIKLDKGKKAKGAGEQAKPAPASAPRARLRLSGCAIKAPWRSPAHLPEKPPEPGAIINELIDITPERGSKAAALLGTAARIPNLPRDDHHPSTLYLSRTSTGASFHWADISFQWADDCSSATSEHEQRDHLDDAYICADDSAPDTPIEFLPTGVCNGSGARAQGECGRLGSGFGCGAPARSRSLSRPMRRHIQRASEGTESEEETQGNGSEESDTNGCPSPTSVDAHTGCRVVRAEPRWMGEWSEGDMRAVIDKLRALR</sequence>
<comment type="caution">
    <text evidence="2">The sequence shown here is derived from an EMBL/GenBank/DDBJ whole genome shotgun (WGS) entry which is preliminary data.</text>
</comment>
<proteinExistence type="predicted"/>
<feature type="region of interest" description="Disordered" evidence="1">
    <location>
        <begin position="209"/>
        <end position="258"/>
    </location>
</feature>
<name>A0AAD6U6S6_9AGAR</name>